<accession>A0A4Y2G9R1</accession>
<dbReference type="Proteomes" id="UP000499080">
    <property type="component" value="Unassembled WGS sequence"/>
</dbReference>
<sequence length="131" mass="14710">MKSRKQFTINRIRIESNDVIAKSIFSSQSLSGRVVRASGLETVGSEFYPRLCSYSVFAIVCNEFDVANLTRGDFEADVNVLQVVSSLHSCHVKFVERLLQLCCKLKLLSGQWRNAGGQRVYRCPGEMGTKQ</sequence>
<evidence type="ECO:0000313" key="2">
    <source>
        <dbReference type="Proteomes" id="UP000499080"/>
    </source>
</evidence>
<keyword evidence="2" id="KW-1185">Reference proteome</keyword>
<comment type="caution">
    <text evidence="1">The sequence shown here is derived from an EMBL/GenBank/DDBJ whole genome shotgun (WGS) entry which is preliminary data.</text>
</comment>
<evidence type="ECO:0000313" key="1">
    <source>
        <dbReference type="EMBL" id="GBM48694.1"/>
    </source>
</evidence>
<name>A0A4Y2G9R1_ARAVE</name>
<dbReference type="AlphaFoldDB" id="A0A4Y2G9R1"/>
<reference evidence="1 2" key="1">
    <citation type="journal article" date="2019" name="Sci. Rep.">
        <title>Orb-weaving spider Araneus ventricosus genome elucidates the spidroin gene catalogue.</title>
        <authorList>
            <person name="Kono N."/>
            <person name="Nakamura H."/>
            <person name="Ohtoshi R."/>
            <person name="Moran D.A.P."/>
            <person name="Shinohara A."/>
            <person name="Yoshida Y."/>
            <person name="Fujiwara M."/>
            <person name="Mori M."/>
            <person name="Tomita M."/>
            <person name="Arakawa K."/>
        </authorList>
    </citation>
    <scope>NUCLEOTIDE SEQUENCE [LARGE SCALE GENOMIC DNA]</scope>
</reference>
<organism evidence="1 2">
    <name type="scientific">Araneus ventricosus</name>
    <name type="common">Orbweaver spider</name>
    <name type="synonym">Epeira ventricosa</name>
    <dbReference type="NCBI Taxonomy" id="182803"/>
    <lineage>
        <taxon>Eukaryota</taxon>
        <taxon>Metazoa</taxon>
        <taxon>Ecdysozoa</taxon>
        <taxon>Arthropoda</taxon>
        <taxon>Chelicerata</taxon>
        <taxon>Arachnida</taxon>
        <taxon>Araneae</taxon>
        <taxon>Araneomorphae</taxon>
        <taxon>Entelegynae</taxon>
        <taxon>Araneoidea</taxon>
        <taxon>Araneidae</taxon>
        <taxon>Araneus</taxon>
    </lineage>
</organism>
<gene>
    <name evidence="1" type="ORF">AVEN_192294_1</name>
</gene>
<dbReference type="EMBL" id="BGPR01001224">
    <property type="protein sequence ID" value="GBM48694.1"/>
    <property type="molecule type" value="Genomic_DNA"/>
</dbReference>
<proteinExistence type="predicted"/>
<protein>
    <submittedName>
        <fullName evidence="1">Uncharacterized protein</fullName>
    </submittedName>
</protein>